<dbReference type="STRING" id="857340.A0A086T730"/>
<dbReference type="PROSITE" id="PS50048">
    <property type="entry name" value="ZN2_CY6_FUNGAL_2"/>
    <property type="match status" value="1"/>
</dbReference>
<organism evidence="5 6">
    <name type="scientific">Hapsidospora chrysogenum (strain ATCC 11550 / CBS 779.69 / DSM 880 / IAM 14645 / JCM 23072 / IMI 49137)</name>
    <name type="common">Acremonium chrysogenum</name>
    <dbReference type="NCBI Taxonomy" id="857340"/>
    <lineage>
        <taxon>Eukaryota</taxon>
        <taxon>Fungi</taxon>
        <taxon>Dikarya</taxon>
        <taxon>Ascomycota</taxon>
        <taxon>Pezizomycotina</taxon>
        <taxon>Sordariomycetes</taxon>
        <taxon>Hypocreomycetidae</taxon>
        <taxon>Hypocreales</taxon>
        <taxon>Bionectriaceae</taxon>
        <taxon>Hapsidospora</taxon>
    </lineage>
</organism>
<evidence type="ECO:0000313" key="6">
    <source>
        <dbReference type="Proteomes" id="UP000029964"/>
    </source>
</evidence>
<evidence type="ECO:0000259" key="4">
    <source>
        <dbReference type="PROSITE" id="PS50048"/>
    </source>
</evidence>
<dbReference type="OrthoDB" id="5380854at2759"/>
<dbReference type="PROSITE" id="PS00463">
    <property type="entry name" value="ZN2_CY6_FUNGAL_1"/>
    <property type="match status" value="1"/>
</dbReference>
<proteinExistence type="predicted"/>
<feature type="region of interest" description="Disordered" evidence="3">
    <location>
        <begin position="53"/>
        <end position="147"/>
    </location>
</feature>
<dbReference type="GO" id="GO:0008270">
    <property type="term" value="F:zinc ion binding"/>
    <property type="evidence" value="ECO:0007669"/>
    <property type="project" value="InterPro"/>
</dbReference>
<dbReference type="SMART" id="SM00066">
    <property type="entry name" value="GAL4"/>
    <property type="match status" value="1"/>
</dbReference>
<evidence type="ECO:0000256" key="3">
    <source>
        <dbReference type="SAM" id="MobiDB-lite"/>
    </source>
</evidence>
<evidence type="ECO:0000313" key="5">
    <source>
        <dbReference type="EMBL" id="KFH45162.1"/>
    </source>
</evidence>
<name>A0A086T730_HAPC1</name>
<accession>A0A086T730</accession>
<feature type="compositionally biased region" description="Low complexity" evidence="3">
    <location>
        <begin position="116"/>
        <end position="139"/>
    </location>
</feature>
<dbReference type="AlphaFoldDB" id="A0A086T730"/>
<dbReference type="GO" id="GO:0005634">
    <property type="term" value="C:nucleus"/>
    <property type="evidence" value="ECO:0007669"/>
    <property type="project" value="UniProtKB-SubCell"/>
</dbReference>
<reference evidence="6" key="1">
    <citation type="journal article" date="2014" name="Genome Announc.">
        <title>Genome sequence and annotation of Acremonium chrysogenum, producer of the beta-lactam antibiotic cephalosporin C.</title>
        <authorList>
            <person name="Terfehr D."/>
            <person name="Dahlmann T.A."/>
            <person name="Specht T."/>
            <person name="Zadra I."/>
            <person name="Kuernsteiner H."/>
            <person name="Kueck U."/>
        </authorList>
    </citation>
    <scope>NUCLEOTIDE SEQUENCE [LARGE SCALE GENOMIC DNA]</scope>
    <source>
        <strain evidence="6">ATCC 11550 / CBS 779.69 / DSM 880 / IAM 14645 / JCM 23072 / IMI 49137</strain>
    </source>
</reference>
<dbReference type="GO" id="GO:0045944">
    <property type="term" value="P:positive regulation of transcription by RNA polymerase II"/>
    <property type="evidence" value="ECO:0007669"/>
    <property type="project" value="TreeGrafter"/>
</dbReference>
<feature type="domain" description="Zn(2)-C6 fungal-type" evidence="4">
    <location>
        <begin position="8"/>
        <end position="36"/>
    </location>
</feature>
<keyword evidence="6" id="KW-1185">Reference proteome</keyword>
<comment type="subcellular location">
    <subcellularLocation>
        <location evidence="1">Nucleus</location>
    </subcellularLocation>
</comment>
<dbReference type="HOGENOM" id="CLU_020030_3_1_1"/>
<comment type="caution">
    <text evidence="5">The sequence shown here is derived from an EMBL/GenBank/DDBJ whole genome shotgun (WGS) entry which is preliminary data.</text>
</comment>
<dbReference type="PANTHER" id="PTHR37534">
    <property type="entry name" value="TRANSCRIPTIONAL ACTIVATOR PROTEIN UGA3"/>
    <property type="match status" value="1"/>
</dbReference>
<dbReference type="PANTHER" id="PTHR37534:SF51">
    <property type="entry name" value="ACRIFLAVINE SENSITIVITY CONTROL PROTEIN ACR-2"/>
    <property type="match status" value="1"/>
</dbReference>
<dbReference type="InterPro" id="IPR036864">
    <property type="entry name" value="Zn2-C6_fun-type_DNA-bd_sf"/>
</dbReference>
<keyword evidence="2" id="KW-0539">Nucleus</keyword>
<dbReference type="Pfam" id="PF00172">
    <property type="entry name" value="Zn_clus"/>
    <property type="match status" value="1"/>
</dbReference>
<dbReference type="InterPro" id="IPR001138">
    <property type="entry name" value="Zn2Cys6_DnaBD"/>
</dbReference>
<dbReference type="EMBL" id="JPKY01000036">
    <property type="protein sequence ID" value="KFH45162.1"/>
    <property type="molecule type" value="Genomic_DNA"/>
</dbReference>
<evidence type="ECO:0000256" key="1">
    <source>
        <dbReference type="ARBA" id="ARBA00004123"/>
    </source>
</evidence>
<dbReference type="Pfam" id="PF11951">
    <property type="entry name" value="Fungal_trans_2"/>
    <property type="match status" value="1"/>
</dbReference>
<dbReference type="GO" id="GO:0000976">
    <property type="term" value="F:transcription cis-regulatory region binding"/>
    <property type="evidence" value="ECO:0007669"/>
    <property type="project" value="TreeGrafter"/>
</dbReference>
<dbReference type="GO" id="GO:0000981">
    <property type="term" value="F:DNA-binding transcription factor activity, RNA polymerase II-specific"/>
    <property type="evidence" value="ECO:0007669"/>
    <property type="project" value="InterPro"/>
</dbReference>
<dbReference type="InterPro" id="IPR021858">
    <property type="entry name" value="Fun_TF"/>
</dbReference>
<dbReference type="SUPFAM" id="SSF57701">
    <property type="entry name" value="Zn2/Cys6 DNA-binding domain"/>
    <property type="match status" value="1"/>
</dbReference>
<sequence length="562" mass="61634">MHSSTGKPCHNCRRRRLRCDRSWPTCHKCVVSGQECLGYGKLFVWTQGIDEHGKVKSSSGRRVARSPALNSSPPTASSTPNQSFSAFSPPASAAAGPSRQPSNHGQAQPQFQHVFASRPASPSAAASEPVPNSAPSSSSGGALTDPVFQDLDRNSRYYLAYFAERVCQDLVARDQPNNNPFRELVPLTKKHPLLLQILIATSAIHWSNIFRPITDIPTGLSDPGGYLAQLRSKDLVSRQALIDALTAKQKAMGHLREVLDTLDPAGSEVALAAMHFFIKFDLIDLDKDRSRGWKTHLEGAASIMALLTPDNLTPASSRMLRDTVIADCFIYHILGSTLSSGGLAARIARYAFELLPVMKRVEVSSYLSCPPEILKIILVASQLSYETPSSTDWSLPAADEALALIDQALAFDINAWAESLQGRPNVTDIESRIHIASAHRSAACLYILQALPLVRSVRSVDADFLVEDILAHLSAVGEEDTFFKATSWPTFIAGAETRDAEKRTWMMKRLLAIWTRFRWGYIFTAIEMLKATWQLQDAAGPGVDGVNWLQDLKGLGFDNLIV</sequence>
<feature type="compositionally biased region" description="Low complexity" evidence="3">
    <location>
        <begin position="66"/>
        <end position="102"/>
    </location>
</feature>
<evidence type="ECO:0000256" key="2">
    <source>
        <dbReference type="ARBA" id="ARBA00023242"/>
    </source>
</evidence>
<dbReference type="Gene3D" id="4.10.240.10">
    <property type="entry name" value="Zn(2)-C6 fungal-type DNA-binding domain"/>
    <property type="match status" value="1"/>
</dbReference>
<protein>
    <submittedName>
        <fullName evidence="5">Acriflavine sensitivity control protein-like protein</fullName>
    </submittedName>
</protein>
<dbReference type="Proteomes" id="UP000029964">
    <property type="component" value="Unassembled WGS sequence"/>
</dbReference>
<gene>
    <name evidence="5" type="ORF">ACRE_040040</name>
</gene>